<feature type="region of interest" description="Disordered" evidence="1">
    <location>
        <begin position="146"/>
        <end position="180"/>
    </location>
</feature>
<dbReference type="EMBL" id="JBHRVA010000003">
    <property type="protein sequence ID" value="MFC3303278.1"/>
    <property type="molecule type" value="Genomic_DNA"/>
</dbReference>
<organism evidence="3 4">
    <name type="scientific">Parvularcula lutaonensis</name>
    <dbReference type="NCBI Taxonomy" id="491923"/>
    <lineage>
        <taxon>Bacteria</taxon>
        <taxon>Pseudomonadati</taxon>
        <taxon>Pseudomonadota</taxon>
        <taxon>Alphaproteobacteria</taxon>
        <taxon>Parvularculales</taxon>
        <taxon>Parvularculaceae</taxon>
        <taxon>Parvularcula</taxon>
    </lineage>
</organism>
<evidence type="ECO:0000313" key="4">
    <source>
        <dbReference type="Proteomes" id="UP001595607"/>
    </source>
</evidence>
<feature type="transmembrane region" description="Helical" evidence="2">
    <location>
        <begin position="6"/>
        <end position="25"/>
    </location>
</feature>
<evidence type="ECO:0000256" key="2">
    <source>
        <dbReference type="SAM" id="Phobius"/>
    </source>
</evidence>
<keyword evidence="2" id="KW-0472">Membrane</keyword>
<gene>
    <name evidence="3" type="ORF">ACFONP_11095</name>
</gene>
<proteinExistence type="predicted"/>
<keyword evidence="2" id="KW-1133">Transmembrane helix</keyword>
<comment type="caution">
    <text evidence="3">The sequence shown here is derived from an EMBL/GenBank/DDBJ whole genome shotgun (WGS) entry which is preliminary data.</text>
</comment>
<evidence type="ECO:0000313" key="3">
    <source>
        <dbReference type="EMBL" id="MFC3303278.1"/>
    </source>
</evidence>
<sequence>MEQNFALYTDAILVMASLGAALYCLRLHQQLKRFQRADRGVGEAIKRLTEATRLSQSAAAEIRDQVKESLAALDARYGDLQVKRQEVDDLLDAIEGQMGQHMRRCTEARQLTEQALTPLVHKAEMEIHALTKALEVATRLRRLHGEESPVDSGLNLRTAPDAASATGSLSNNPFLRAVGE</sequence>
<protein>
    <submittedName>
        <fullName evidence="3">Uncharacterized protein</fullName>
    </submittedName>
</protein>
<accession>A0ABV7MDZ3</accession>
<keyword evidence="4" id="KW-1185">Reference proteome</keyword>
<dbReference type="RefSeq" id="WP_189575687.1">
    <property type="nucleotide sequence ID" value="NZ_BMXU01000002.1"/>
</dbReference>
<evidence type="ECO:0000256" key="1">
    <source>
        <dbReference type="SAM" id="MobiDB-lite"/>
    </source>
</evidence>
<dbReference type="Proteomes" id="UP001595607">
    <property type="component" value="Unassembled WGS sequence"/>
</dbReference>
<reference evidence="4" key="1">
    <citation type="journal article" date="2019" name="Int. J. Syst. Evol. Microbiol.">
        <title>The Global Catalogue of Microorganisms (GCM) 10K type strain sequencing project: providing services to taxonomists for standard genome sequencing and annotation.</title>
        <authorList>
            <consortium name="The Broad Institute Genomics Platform"/>
            <consortium name="The Broad Institute Genome Sequencing Center for Infectious Disease"/>
            <person name="Wu L."/>
            <person name="Ma J."/>
        </authorList>
    </citation>
    <scope>NUCLEOTIDE SEQUENCE [LARGE SCALE GENOMIC DNA]</scope>
    <source>
        <strain evidence="4">KCTC 22245</strain>
    </source>
</reference>
<name>A0ABV7MDZ3_9PROT</name>
<keyword evidence="2" id="KW-0812">Transmembrane</keyword>